<name>A0A4R1QMU0_9FIRM</name>
<dbReference type="AlphaFoldDB" id="A0A4R1QMU0"/>
<dbReference type="InterPro" id="IPR019644">
    <property type="entry name" value="DUF2508"/>
</dbReference>
<proteinExistence type="predicted"/>
<evidence type="ECO:0000313" key="2">
    <source>
        <dbReference type="Proteomes" id="UP000295718"/>
    </source>
</evidence>
<keyword evidence="2" id="KW-1185">Reference proteome</keyword>
<dbReference type="Proteomes" id="UP000295718">
    <property type="component" value="Unassembled WGS sequence"/>
</dbReference>
<gene>
    <name evidence="1" type="ORF">EDD76_12143</name>
</gene>
<dbReference type="STRING" id="1469948.GCA_000732725_02981"/>
<dbReference type="RefSeq" id="WP_035315766.1">
    <property type="nucleotide sequence ID" value="NZ_JPNB01000002.1"/>
</dbReference>
<reference evidence="1 2" key="1">
    <citation type="submission" date="2019-03" db="EMBL/GenBank/DDBJ databases">
        <title>Genomic Encyclopedia of Type Strains, Phase IV (KMG-IV): sequencing the most valuable type-strain genomes for metagenomic binning, comparative biology and taxonomic classification.</title>
        <authorList>
            <person name="Goeker M."/>
        </authorList>
    </citation>
    <scope>NUCLEOTIDE SEQUENCE [LARGE SCALE GENOMIC DNA]</scope>
    <source>
        <strain evidence="1 2">DSM 100556</strain>
    </source>
</reference>
<dbReference type="OrthoDB" id="1809893at2"/>
<dbReference type="Pfam" id="PF10704">
    <property type="entry name" value="DUF2508"/>
    <property type="match status" value="1"/>
</dbReference>
<evidence type="ECO:0000313" key="1">
    <source>
        <dbReference type="EMBL" id="TCL54273.1"/>
    </source>
</evidence>
<sequence>MKICFSQAIYHNQNISEKEMQRNSILADIEKTRCALEDAYAGFDNVTDPDLIDCYIYEVNSVLKRYKFLLEQAAKINLLPEEELHPEPAIKALIG</sequence>
<organism evidence="1 2">
    <name type="scientific">Kineothrix alysoides</name>
    <dbReference type="NCBI Taxonomy" id="1469948"/>
    <lineage>
        <taxon>Bacteria</taxon>
        <taxon>Bacillati</taxon>
        <taxon>Bacillota</taxon>
        <taxon>Clostridia</taxon>
        <taxon>Lachnospirales</taxon>
        <taxon>Lachnospiraceae</taxon>
        <taxon>Kineothrix</taxon>
    </lineage>
</organism>
<dbReference type="EMBL" id="SLUO01000021">
    <property type="protein sequence ID" value="TCL54273.1"/>
    <property type="molecule type" value="Genomic_DNA"/>
</dbReference>
<accession>A0A4R1QMU0</accession>
<protein>
    <submittedName>
        <fullName evidence="1">Uncharacterized protein DUF2508</fullName>
    </submittedName>
</protein>
<comment type="caution">
    <text evidence="1">The sequence shown here is derived from an EMBL/GenBank/DDBJ whole genome shotgun (WGS) entry which is preliminary data.</text>
</comment>